<name>A0ABV3WTD0_9HYPH</name>
<proteinExistence type="predicted"/>
<comment type="caution">
    <text evidence="1">The sequence shown here is derived from an EMBL/GenBank/DDBJ whole genome shotgun (WGS) entry which is preliminary data.</text>
</comment>
<dbReference type="Proteomes" id="UP001559025">
    <property type="component" value="Unassembled WGS sequence"/>
</dbReference>
<accession>A0ABV3WTD0</accession>
<dbReference type="Gene3D" id="3.40.50.1240">
    <property type="entry name" value="Phosphoglycerate mutase-like"/>
    <property type="match status" value="1"/>
</dbReference>
<dbReference type="EMBL" id="JAZHFV010000003">
    <property type="protein sequence ID" value="MEX4007930.1"/>
    <property type="molecule type" value="Genomic_DNA"/>
</dbReference>
<dbReference type="SMART" id="SM00855">
    <property type="entry name" value="PGAM"/>
    <property type="match status" value="1"/>
</dbReference>
<dbReference type="InterPro" id="IPR029033">
    <property type="entry name" value="His_PPase_superfam"/>
</dbReference>
<dbReference type="InterPro" id="IPR013078">
    <property type="entry name" value="His_Pase_superF_clade-1"/>
</dbReference>
<dbReference type="Pfam" id="PF00300">
    <property type="entry name" value="His_Phos_1"/>
    <property type="match status" value="1"/>
</dbReference>
<protein>
    <submittedName>
        <fullName evidence="1">Histidine phosphatase family protein</fullName>
    </submittedName>
</protein>
<dbReference type="SUPFAM" id="SSF53254">
    <property type="entry name" value="Phosphoglycerate mutase-like"/>
    <property type="match status" value="1"/>
</dbReference>
<dbReference type="CDD" id="cd07067">
    <property type="entry name" value="HP_PGM_like"/>
    <property type="match status" value="1"/>
</dbReference>
<evidence type="ECO:0000313" key="2">
    <source>
        <dbReference type="Proteomes" id="UP001559025"/>
    </source>
</evidence>
<evidence type="ECO:0000313" key="1">
    <source>
        <dbReference type="EMBL" id="MEX4007930.1"/>
    </source>
</evidence>
<reference evidence="1 2" key="1">
    <citation type="submission" date="2024-01" db="EMBL/GenBank/DDBJ databases">
        <title>New evidence supports the origin of RcGTA from prophage.</title>
        <authorList>
            <person name="Xu Y."/>
            <person name="Liu B."/>
            <person name="Chen F."/>
        </authorList>
    </citation>
    <scope>NUCLEOTIDE SEQUENCE [LARGE SCALE GENOMIC DNA]</scope>
    <source>
        <strain evidence="1 2">CBW1107-2</strain>
    </source>
</reference>
<keyword evidence="2" id="KW-1185">Reference proteome</keyword>
<organism evidence="1 2">
    <name type="scientific">Neoaquamicrobium sediminum</name>
    <dbReference type="NCBI Taxonomy" id="1849104"/>
    <lineage>
        <taxon>Bacteria</taxon>
        <taxon>Pseudomonadati</taxon>
        <taxon>Pseudomonadota</taxon>
        <taxon>Alphaproteobacteria</taxon>
        <taxon>Hyphomicrobiales</taxon>
        <taxon>Phyllobacteriaceae</taxon>
        <taxon>Neoaquamicrobium</taxon>
    </lineage>
</organism>
<dbReference type="RefSeq" id="WP_368803008.1">
    <property type="nucleotide sequence ID" value="NZ_CBDDTD010000001.1"/>
</dbReference>
<sequence length="167" mass="17930">MSRLYLLRHAKAKWAEPGSRDYDRALELSGKADADNIAASMLLAGYMPDRVLCSGAKRARETWEAAARHLPVTDVRYMDELYSSDATGYVDIIRSAGGDGSVLVVGHNPMMEDLAMALSCGGEKDALATVAGGFPTCGLAVIRFSTPLSSIAPEDGYLEEFVAPRDL</sequence>
<dbReference type="PANTHER" id="PTHR47623">
    <property type="entry name" value="OS09G0287300 PROTEIN"/>
    <property type="match status" value="1"/>
</dbReference>
<dbReference type="PANTHER" id="PTHR47623:SF1">
    <property type="entry name" value="OS09G0287300 PROTEIN"/>
    <property type="match status" value="1"/>
</dbReference>
<gene>
    <name evidence="1" type="ORF">V1479_11490</name>
</gene>